<evidence type="ECO:0000256" key="1">
    <source>
        <dbReference type="ARBA" id="ARBA00004141"/>
    </source>
</evidence>
<keyword evidence="3" id="KW-1003">Cell membrane</keyword>
<dbReference type="Proteomes" id="UP001225134">
    <property type="component" value="Unassembled WGS sequence"/>
</dbReference>
<keyword evidence="5 7" id="KW-1133">Transmembrane helix</keyword>
<evidence type="ECO:0000313" key="9">
    <source>
        <dbReference type="Proteomes" id="UP001225134"/>
    </source>
</evidence>
<evidence type="ECO:0000256" key="5">
    <source>
        <dbReference type="ARBA" id="ARBA00022989"/>
    </source>
</evidence>
<evidence type="ECO:0000256" key="4">
    <source>
        <dbReference type="ARBA" id="ARBA00022692"/>
    </source>
</evidence>
<feature type="transmembrane region" description="Helical" evidence="7">
    <location>
        <begin position="238"/>
        <end position="264"/>
    </location>
</feature>
<organism evidence="8 9">
    <name type="scientific">Sneathia sanguinegens</name>
    <dbReference type="NCBI Taxonomy" id="40543"/>
    <lineage>
        <taxon>Bacteria</taxon>
        <taxon>Fusobacteriati</taxon>
        <taxon>Fusobacteriota</taxon>
        <taxon>Fusobacteriia</taxon>
        <taxon>Fusobacteriales</taxon>
        <taxon>Leptotrichiaceae</taxon>
        <taxon>Sneathia</taxon>
    </lineage>
</organism>
<feature type="transmembrane region" description="Helical" evidence="7">
    <location>
        <begin position="303"/>
        <end position="324"/>
    </location>
</feature>
<comment type="subcellular location">
    <subcellularLocation>
        <location evidence="1">Membrane</location>
        <topology evidence="1">Multi-pass membrane protein</topology>
    </subcellularLocation>
</comment>
<proteinExistence type="predicted"/>
<keyword evidence="2" id="KW-0813">Transport</keyword>
<comment type="caution">
    <text evidence="8">The sequence shown here is derived from an EMBL/GenBank/DDBJ whole genome shotgun (WGS) entry which is preliminary data.</text>
</comment>
<evidence type="ECO:0000256" key="6">
    <source>
        <dbReference type="ARBA" id="ARBA00023136"/>
    </source>
</evidence>
<keyword evidence="6 7" id="KW-0472">Membrane</keyword>
<dbReference type="Pfam" id="PF03547">
    <property type="entry name" value="Mem_trans"/>
    <property type="match status" value="1"/>
</dbReference>
<gene>
    <name evidence="8" type="ORF">QQA45_02265</name>
</gene>
<dbReference type="InterPro" id="IPR004776">
    <property type="entry name" value="Mem_transp_PIN-like"/>
</dbReference>
<feature type="transmembrane region" description="Helical" evidence="7">
    <location>
        <begin position="105"/>
        <end position="126"/>
    </location>
</feature>
<feature type="transmembrane region" description="Helical" evidence="7">
    <location>
        <begin position="73"/>
        <end position="93"/>
    </location>
</feature>
<evidence type="ECO:0000256" key="3">
    <source>
        <dbReference type="ARBA" id="ARBA00022475"/>
    </source>
</evidence>
<feature type="transmembrane region" description="Helical" evidence="7">
    <location>
        <begin position="166"/>
        <end position="188"/>
    </location>
</feature>
<feature type="transmembrane region" description="Helical" evidence="7">
    <location>
        <begin position="132"/>
        <end position="154"/>
    </location>
</feature>
<evidence type="ECO:0000256" key="7">
    <source>
        <dbReference type="SAM" id="Phobius"/>
    </source>
</evidence>
<evidence type="ECO:0000313" key="8">
    <source>
        <dbReference type="EMBL" id="MDK9580345.1"/>
    </source>
</evidence>
<reference evidence="8 9" key="1">
    <citation type="submission" date="2023-06" db="EMBL/GenBank/DDBJ databases">
        <title>Antibody response to the Sneathia vaginalis cytopathogenic toxin A during pregnancy.</title>
        <authorList>
            <person name="Mccoy Z.T."/>
            <person name="Serrano M.G."/>
            <person name="Spaine K."/>
            <person name="Edwards D.J."/>
            <person name="Buck G.A."/>
            <person name="Jefferson K."/>
        </authorList>
    </citation>
    <scope>NUCLEOTIDE SEQUENCE [LARGE SCALE GENOMIC DNA]</scope>
    <source>
        <strain evidence="8 9">CCUG 42621</strain>
    </source>
</reference>
<name>A0ABT7HK50_9FUSO</name>
<evidence type="ECO:0000256" key="2">
    <source>
        <dbReference type="ARBA" id="ARBA00022448"/>
    </source>
</evidence>
<dbReference type="PANTHER" id="PTHR36838:SF1">
    <property type="entry name" value="SLR1864 PROTEIN"/>
    <property type="match status" value="1"/>
</dbReference>
<keyword evidence="9" id="KW-1185">Reference proteome</keyword>
<dbReference type="PANTHER" id="PTHR36838">
    <property type="entry name" value="AUXIN EFFLUX CARRIER FAMILY PROTEIN"/>
    <property type="match status" value="1"/>
</dbReference>
<dbReference type="RefSeq" id="WP_285152701.1">
    <property type="nucleotide sequence ID" value="NZ_JASSPP010000002.1"/>
</dbReference>
<accession>A0ABT7HK50</accession>
<feature type="transmembrane region" description="Helical" evidence="7">
    <location>
        <begin position="42"/>
        <end position="61"/>
    </location>
</feature>
<keyword evidence="4 7" id="KW-0812">Transmembrane</keyword>
<protein>
    <submittedName>
        <fullName evidence="8">AEC family transporter</fullName>
    </submittedName>
</protein>
<sequence>MNQLNIILNTSFLSAIFCSIFIIILGYFLLKKNLVPDNCAHAISSVSLSATLPALAFTAFMQDIKKETFTTGINVLIFSFIAYVLLILLGYVFYYKYSGKLKKALIVFTAFGSTTFFAIPIIDGIIGSTGTLYANIFNIGYRVFLYTFGLVMMSGIKFERKNIKKIIINPIIIATFLGLFCWIFQNAFPILRIDKSAKPIFFVLKCLAETSSPLAFLAIGMTLATVPLKEALKEKMTIIYCVFRLIIIPAIFLVILILFNYFGIIFKYEAVVAIIIMLTTPPATVAVSYAIKYDNEALLASNISLIGTFVSIVMMIFWLIILNYTHSLYLV</sequence>
<feature type="transmembrane region" description="Helical" evidence="7">
    <location>
        <begin position="270"/>
        <end position="291"/>
    </location>
</feature>
<dbReference type="EMBL" id="JASSPP010000002">
    <property type="protein sequence ID" value="MDK9580345.1"/>
    <property type="molecule type" value="Genomic_DNA"/>
</dbReference>
<feature type="transmembrane region" description="Helical" evidence="7">
    <location>
        <begin position="6"/>
        <end position="30"/>
    </location>
</feature>